<sequence length="291" mass="32530">MSFYNQDSSSSDDDIQICWQASQSNLLHQLAGTQMTRLPPPPPPPISPPKSSPAPLSRKSRSFTRDRSQQFRRTRSSRSHVAIPQPAPIDDVGTDRDDSECESSKPKRQKISKQSTELDILIEKVSARLKRERSSNSSVQECQSSYTTDSIPPQPQNSTNTLSSLSSQSTRIPRQIATRTIPSQTANQHFKAPERVHQNSNFPPQAQVRAEGKASCIPAKRERSPEMALPEVKHEYSPDTIEAKPTILEDDDRQDIKPKQEDKIPSSDGADYSCGEDFDVDILEQVCAQFD</sequence>
<feature type="compositionally biased region" description="Low complexity" evidence="1">
    <location>
        <begin position="156"/>
        <end position="169"/>
    </location>
</feature>
<dbReference type="AlphaFoldDB" id="A0A4T0LXL7"/>
<reference evidence="2 3" key="1">
    <citation type="submission" date="2019-03" db="EMBL/GenBank/DDBJ databases">
        <title>Sequencing 25 genomes of Wallemia mellicola.</title>
        <authorList>
            <person name="Gostincar C."/>
        </authorList>
    </citation>
    <scope>NUCLEOTIDE SEQUENCE [LARGE SCALE GENOMIC DNA]</scope>
    <source>
        <strain evidence="2 3">EXF-757</strain>
    </source>
</reference>
<protein>
    <submittedName>
        <fullName evidence="2">Uncharacterized protein</fullName>
    </submittedName>
</protein>
<evidence type="ECO:0000313" key="3">
    <source>
        <dbReference type="Proteomes" id="UP000310708"/>
    </source>
</evidence>
<comment type="caution">
    <text evidence="2">The sequence shown here is derived from an EMBL/GenBank/DDBJ whole genome shotgun (WGS) entry which is preliminary data.</text>
</comment>
<dbReference type="EMBL" id="SPRX01000033">
    <property type="protein sequence ID" value="TIC64443.1"/>
    <property type="molecule type" value="Genomic_DNA"/>
</dbReference>
<feature type="compositionally biased region" description="Basic and acidic residues" evidence="1">
    <location>
        <begin position="219"/>
        <end position="237"/>
    </location>
</feature>
<dbReference type="Proteomes" id="UP000310708">
    <property type="component" value="Unassembled WGS sequence"/>
</dbReference>
<accession>A0A4T0LXL7</accession>
<feature type="compositionally biased region" description="Polar residues" evidence="1">
    <location>
        <begin position="177"/>
        <end position="188"/>
    </location>
</feature>
<evidence type="ECO:0000256" key="1">
    <source>
        <dbReference type="SAM" id="MobiDB-lite"/>
    </source>
</evidence>
<organism evidence="2 3">
    <name type="scientific">Wallemia mellicola</name>
    <dbReference type="NCBI Taxonomy" id="1708541"/>
    <lineage>
        <taxon>Eukaryota</taxon>
        <taxon>Fungi</taxon>
        <taxon>Dikarya</taxon>
        <taxon>Basidiomycota</taxon>
        <taxon>Wallemiomycotina</taxon>
        <taxon>Wallemiomycetes</taxon>
        <taxon>Wallemiales</taxon>
        <taxon>Wallemiaceae</taxon>
        <taxon>Wallemia</taxon>
    </lineage>
</organism>
<proteinExistence type="predicted"/>
<feature type="compositionally biased region" description="Basic and acidic residues" evidence="1">
    <location>
        <begin position="254"/>
        <end position="265"/>
    </location>
</feature>
<feature type="region of interest" description="Disordered" evidence="1">
    <location>
        <begin position="29"/>
        <end position="275"/>
    </location>
</feature>
<gene>
    <name evidence="2" type="ORF">E3Q01_02722</name>
</gene>
<feature type="compositionally biased region" description="Pro residues" evidence="1">
    <location>
        <begin position="38"/>
        <end position="52"/>
    </location>
</feature>
<feature type="compositionally biased region" description="Low complexity" evidence="1">
    <location>
        <begin position="135"/>
        <end position="145"/>
    </location>
</feature>
<evidence type="ECO:0000313" key="2">
    <source>
        <dbReference type="EMBL" id="TIC64443.1"/>
    </source>
</evidence>
<name>A0A4T0LXL7_9BASI</name>